<gene>
    <name evidence="1" type="ORF">G6011_11388</name>
</gene>
<comment type="caution">
    <text evidence="1">The sequence shown here is derived from an EMBL/GenBank/DDBJ whole genome shotgun (WGS) entry which is preliminary data.</text>
</comment>
<sequence length="98" mass="11035">MVFRLEMNTNTSVLVPKRRTDDFITSPLVKVLVGPDTGRSELYIHQSIIVPRSMFFANALSGRWNNSDTKTVDLYKAAPDLSPADVVHCFENCPHEPD</sequence>
<reference evidence="1" key="1">
    <citation type="submission" date="2021-07" db="EMBL/GenBank/DDBJ databases">
        <title>Genome Resource of American Ginseng Black Spot Pathogen Alternaria panax.</title>
        <authorList>
            <person name="Qiu C."/>
            <person name="Wang W."/>
            <person name="Liu Z."/>
        </authorList>
    </citation>
    <scope>NUCLEOTIDE SEQUENCE</scope>
    <source>
        <strain evidence="1">BNCC115425</strain>
    </source>
</reference>
<dbReference type="EMBL" id="JAANER010000003">
    <property type="protein sequence ID" value="KAG9192654.1"/>
    <property type="molecule type" value="Genomic_DNA"/>
</dbReference>
<evidence type="ECO:0008006" key="3">
    <source>
        <dbReference type="Google" id="ProtNLM"/>
    </source>
</evidence>
<proteinExistence type="predicted"/>
<accession>A0AAD4NS84</accession>
<keyword evidence="2" id="KW-1185">Reference proteome</keyword>
<dbReference type="Proteomes" id="UP001199106">
    <property type="component" value="Unassembled WGS sequence"/>
</dbReference>
<evidence type="ECO:0000313" key="1">
    <source>
        <dbReference type="EMBL" id="KAG9192654.1"/>
    </source>
</evidence>
<evidence type="ECO:0000313" key="2">
    <source>
        <dbReference type="Proteomes" id="UP001199106"/>
    </source>
</evidence>
<dbReference type="AlphaFoldDB" id="A0AAD4NS84"/>
<protein>
    <recommendedName>
        <fullName evidence="3">BTB domain-containing protein</fullName>
    </recommendedName>
</protein>
<name>A0AAD4NS84_9PLEO</name>
<organism evidence="1 2">
    <name type="scientific">Alternaria panax</name>
    <dbReference type="NCBI Taxonomy" id="48097"/>
    <lineage>
        <taxon>Eukaryota</taxon>
        <taxon>Fungi</taxon>
        <taxon>Dikarya</taxon>
        <taxon>Ascomycota</taxon>
        <taxon>Pezizomycotina</taxon>
        <taxon>Dothideomycetes</taxon>
        <taxon>Pleosporomycetidae</taxon>
        <taxon>Pleosporales</taxon>
        <taxon>Pleosporineae</taxon>
        <taxon>Pleosporaceae</taxon>
        <taxon>Alternaria</taxon>
        <taxon>Alternaria sect. Panax</taxon>
    </lineage>
</organism>